<sequence length="129" mass="15037">MANCQEQRAAVKFCFLLGKSAAETVVMVKKAYGDAALSKTRVYEWFSRFKNKEMSIEDQHRSGRPSTSRTDENVKKINALVREDRRRTIDQICEMSGISWSPVQRILSEDLHMRRVAVTLVYWCKNFEK</sequence>
<evidence type="ECO:0000313" key="3">
    <source>
        <dbReference type="Proteomes" id="UP000410492"/>
    </source>
</evidence>
<protein>
    <recommendedName>
        <fullName evidence="1">Mos1 transposase HTH domain-containing protein</fullName>
    </recommendedName>
</protein>
<dbReference type="Proteomes" id="UP000410492">
    <property type="component" value="Unassembled WGS sequence"/>
</dbReference>
<dbReference type="InterPro" id="IPR052709">
    <property type="entry name" value="Transposase-MT_Hybrid"/>
</dbReference>
<dbReference type="Pfam" id="PF17906">
    <property type="entry name" value="HTH_48"/>
    <property type="match status" value="1"/>
</dbReference>
<feature type="domain" description="Mos1 transposase HTH" evidence="1">
    <location>
        <begin position="8"/>
        <end position="52"/>
    </location>
</feature>
<dbReference type="PANTHER" id="PTHR46060">
    <property type="entry name" value="MARINER MOS1 TRANSPOSASE-LIKE PROTEIN"/>
    <property type="match status" value="1"/>
</dbReference>
<evidence type="ECO:0000259" key="1">
    <source>
        <dbReference type="Pfam" id="PF17906"/>
    </source>
</evidence>
<name>A0A653D2W9_CALMS</name>
<dbReference type="InterPro" id="IPR041426">
    <property type="entry name" value="Mos1_HTH"/>
</dbReference>
<dbReference type="EMBL" id="CAACVG010009907">
    <property type="protein sequence ID" value="VEN54503.1"/>
    <property type="molecule type" value="Genomic_DNA"/>
</dbReference>
<reference evidence="2 3" key="1">
    <citation type="submission" date="2019-01" db="EMBL/GenBank/DDBJ databases">
        <authorList>
            <person name="Sayadi A."/>
        </authorList>
    </citation>
    <scope>NUCLEOTIDE SEQUENCE [LARGE SCALE GENOMIC DNA]</scope>
</reference>
<dbReference type="AlphaFoldDB" id="A0A653D2W9"/>
<keyword evidence="3" id="KW-1185">Reference proteome</keyword>
<dbReference type="PANTHER" id="PTHR46060:SF1">
    <property type="entry name" value="MARINER MOS1 TRANSPOSASE-LIKE PROTEIN"/>
    <property type="match status" value="1"/>
</dbReference>
<dbReference type="OrthoDB" id="6759066at2759"/>
<accession>A0A653D2W9</accession>
<gene>
    <name evidence="2" type="ORF">CALMAC_LOCUS13961</name>
</gene>
<organism evidence="2 3">
    <name type="scientific">Callosobruchus maculatus</name>
    <name type="common">Southern cowpea weevil</name>
    <name type="synonym">Pulse bruchid</name>
    <dbReference type="NCBI Taxonomy" id="64391"/>
    <lineage>
        <taxon>Eukaryota</taxon>
        <taxon>Metazoa</taxon>
        <taxon>Ecdysozoa</taxon>
        <taxon>Arthropoda</taxon>
        <taxon>Hexapoda</taxon>
        <taxon>Insecta</taxon>
        <taxon>Pterygota</taxon>
        <taxon>Neoptera</taxon>
        <taxon>Endopterygota</taxon>
        <taxon>Coleoptera</taxon>
        <taxon>Polyphaga</taxon>
        <taxon>Cucujiformia</taxon>
        <taxon>Chrysomeloidea</taxon>
        <taxon>Chrysomelidae</taxon>
        <taxon>Bruchinae</taxon>
        <taxon>Bruchini</taxon>
        <taxon>Callosobruchus</taxon>
    </lineage>
</organism>
<proteinExistence type="predicted"/>
<evidence type="ECO:0000313" key="2">
    <source>
        <dbReference type="EMBL" id="VEN54503.1"/>
    </source>
</evidence>
<dbReference type="Gene3D" id="1.10.10.1450">
    <property type="match status" value="1"/>
</dbReference>